<dbReference type="Proteomes" id="UP001499909">
    <property type="component" value="Unassembled WGS sequence"/>
</dbReference>
<accession>A0ABP7NQH7</accession>
<name>A0ABP7NQH7_9BACT</name>
<dbReference type="SUPFAM" id="SSF158745">
    <property type="entry name" value="LanC-like"/>
    <property type="match status" value="1"/>
</dbReference>
<sequence>MSSQWTQQFDGSALFPENVSSHSRFWEAVRYLSQRLPNYQAEVYLHWLLNQPRFLEYTTAGLRPLGLAGGRASELLLLLRLCRQGIEVPGLRQYIRAGIQRILAVRRTVDFLAGEYSIFPDQLDEATGETTFSTELSWRYGDLTQVWLLYEAHELLQDAELAKIAELVGLNTLLRTTSQATNITSSQFDRGAAGLATLYRKMYQLSGHPAYQQGYHFWLNQTQQLMQPQLLTGSGLPAGDLRHGAVGVGLVLLSALTEQELGWEELML</sequence>
<proteinExistence type="predicted"/>
<dbReference type="Pfam" id="PF05147">
    <property type="entry name" value="LANC_like"/>
    <property type="match status" value="1"/>
</dbReference>
<dbReference type="EMBL" id="BAABDH010000110">
    <property type="protein sequence ID" value="GAA3952105.1"/>
    <property type="molecule type" value="Genomic_DNA"/>
</dbReference>
<reference evidence="2" key="1">
    <citation type="journal article" date="2019" name="Int. J. Syst. Evol. Microbiol.">
        <title>The Global Catalogue of Microorganisms (GCM) 10K type strain sequencing project: providing services to taxonomists for standard genome sequencing and annotation.</title>
        <authorList>
            <consortium name="The Broad Institute Genomics Platform"/>
            <consortium name="The Broad Institute Genome Sequencing Center for Infectious Disease"/>
            <person name="Wu L."/>
            <person name="Ma J."/>
        </authorList>
    </citation>
    <scope>NUCLEOTIDE SEQUENCE [LARGE SCALE GENOMIC DNA]</scope>
    <source>
        <strain evidence="2">JCM 17214</strain>
    </source>
</reference>
<dbReference type="InterPro" id="IPR007822">
    <property type="entry name" value="LANC-like"/>
</dbReference>
<keyword evidence="2" id="KW-1185">Reference proteome</keyword>
<gene>
    <name evidence="1" type="ORF">GCM10022406_37370</name>
</gene>
<protein>
    <submittedName>
        <fullName evidence="1">Uncharacterized protein</fullName>
    </submittedName>
</protein>
<comment type="caution">
    <text evidence="1">The sequence shown here is derived from an EMBL/GenBank/DDBJ whole genome shotgun (WGS) entry which is preliminary data.</text>
</comment>
<organism evidence="1 2">
    <name type="scientific">Hymenobacter algoricola</name>
    <dbReference type="NCBI Taxonomy" id="486267"/>
    <lineage>
        <taxon>Bacteria</taxon>
        <taxon>Pseudomonadati</taxon>
        <taxon>Bacteroidota</taxon>
        <taxon>Cytophagia</taxon>
        <taxon>Cytophagales</taxon>
        <taxon>Hymenobacteraceae</taxon>
        <taxon>Hymenobacter</taxon>
    </lineage>
</organism>
<evidence type="ECO:0000313" key="1">
    <source>
        <dbReference type="EMBL" id="GAA3952105.1"/>
    </source>
</evidence>
<dbReference type="Gene3D" id="1.50.10.20">
    <property type="match status" value="1"/>
</dbReference>
<evidence type="ECO:0000313" key="2">
    <source>
        <dbReference type="Proteomes" id="UP001499909"/>
    </source>
</evidence>